<keyword evidence="7" id="KW-0472">Membrane</keyword>
<evidence type="ECO:0000256" key="2">
    <source>
        <dbReference type="ARBA" id="ARBA00022679"/>
    </source>
</evidence>
<dbReference type="SUPFAM" id="SSF141523">
    <property type="entry name" value="L,D-transpeptidase catalytic domain-like"/>
    <property type="match status" value="1"/>
</dbReference>
<dbReference type="Proteomes" id="UP000229966">
    <property type="component" value="Unassembled WGS sequence"/>
</dbReference>
<feature type="active site" description="Nucleophile" evidence="6">
    <location>
        <position position="435"/>
    </location>
</feature>
<accession>A0A2M7CJ71</accession>
<dbReference type="GO" id="GO:0018104">
    <property type="term" value="P:peptidoglycan-protein cross-linking"/>
    <property type="evidence" value="ECO:0007669"/>
    <property type="project" value="TreeGrafter"/>
</dbReference>
<evidence type="ECO:0000256" key="6">
    <source>
        <dbReference type="PROSITE-ProRule" id="PRU01373"/>
    </source>
</evidence>
<evidence type="ECO:0000256" key="4">
    <source>
        <dbReference type="ARBA" id="ARBA00022984"/>
    </source>
</evidence>
<comment type="pathway">
    <text evidence="1 6">Cell wall biogenesis; peptidoglycan biosynthesis.</text>
</comment>
<dbReference type="InterPro" id="IPR038063">
    <property type="entry name" value="Transpep_catalytic_dom"/>
</dbReference>
<evidence type="ECO:0000256" key="7">
    <source>
        <dbReference type="SAM" id="Phobius"/>
    </source>
</evidence>
<dbReference type="EMBL" id="PEUM01000007">
    <property type="protein sequence ID" value="PIV25703.1"/>
    <property type="molecule type" value="Genomic_DNA"/>
</dbReference>
<dbReference type="PANTHER" id="PTHR30582">
    <property type="entry name" value="L,D-TRANSPEPTIDASE"/>
    <property type="match status" value="1"/>
</dbReference>
<dbReference type="InterPro" id="IPR050979">
    <property type="entry name" value="LD-transpeptidase"/>
</dbReference>
<keyword evidence="4 6" id="KW-0573">Peptidoglycan synthesis</keyword>
<dbReference type="Pfam" id="PF03734">
    <property type="entry name" value="YkuD"/>
    <property type="match status" value="1"/>
</dbReference>
<keyword evidence="5 6" id="KW-0961">Cell wall biogenesis/degradation</keyword>
<dbReference type="GO" id="GO:0016740">
    <property type="term" value="F:transferase activity"/>
    <property type="evidence" value="ECO:0007669"/>
    <property type="project" value="UniProtKB-KW"/>
</dbReference>
<dbReference type="Pfam" id="PF12229">
    <property type="entry name" value="PG_binding_4"/>
    <property type="match status" value="1"/>
</dbReference>
<dbReference type="InterPro" id="IPR005490">
    <property type="entry name" value="LD_TPept_cat_dom"/>
</dbReference>
<evidence type="ECO:0000256" key="1">
    <source>
        <dbReference type="ARBA" id="ARBA00004752"/>
    </source>
</evidence>
<dbReference type="PROSITE" id="PS52029">
    <property type="entry name" value="LD_TPASE"/>
    <property type="match status" value="1"/>
</dbReference>
<organism evidence="9 10">
    <name type="scientific">Candidatus Berkelbacteria bacterium CG03_land_8_20_14_0_80_40_36</name>
    <dbReference type="NCBI Taxonomy" id="1974509"/>
    <lineage>
        <taxon>Bacteria</taxon>
        <taxon>Candidatus Berkelbacteria</taxon>
    </lineage>
</organism>
<evidence type="ECO:0000313" key="10">
    <source>
        <dbReference type="Proteomes" id="UP000229966"/>
    </source>
</evidence>
<proteinExistence type="predicted"/>
<dbReference type="GO" id="GO:0005576">
    <property type="term" value="C:extracellular region"/>
    <property type="evidence" value="ECO:0007669"/>
    <property type="project" value="TreeGrafter"/>
</dbReference>
<dbReference type="InterPro" id="IPR022029">
    <property type="entry name" value="YoaR-like_PG-bd"/>
</dbReference>
<keyword evidence="7" id="KW-1133">Transmembrane helix</keyword>
<dbReference type="Gene3D" id="2.40.440.10">
    <property type="entry name" value="L,D-transpeptidase catalytic domain-like"/>
    <property type="match status" value="1"/>
</dbReference>
<dbReference type="CDD" id="cd16913">
    <property type="entry name" value="YkuD_like"/>
    <property type="match status" value="1"/>
</dbReference>
<feature type="active site" description="Proton donor/acceptor" evidence="6">
    <location>
        <position position="411"/>
    </location>
</feature>
<gene>
    <name evidence="9" type="ORF">COS38_00250</name>
</gene>
<evidence type="ECO:0000259" key="8">
    <source>
        <dbReference type="PROSITE" id="PS52029"/>
    </source>
</evidence>
<reference evidence="10" key="1">
    <citation type="submission" date="2017-09" db="EMBL/GenBank/DDBJ databases">
        <title>Depth-based differentiation of microbial function through sediment-hosted aquifers and enrichment of novel symbionts in the deep terrestrial subsurface.</title>
        <authorList>
            <person name="Probst A.J."/>
            <person name="Ladd B."/>
            <person name="Jarett J.K."/>
            <person name="Geller-Mcgrath D.E."/>
            <person name="Sieber C.M.K."/>
            <person name="Emerson J.B."/>
            <person name="Anantharaman K."/>
            <person name="Thomas B.C."/>
            <person name="Malmstrom R."/>
            <person name="Stieglmeier M."/>
            <person name="Klingl A."/>
            <person name="Woyke T."/>
            <person name="Ryan C.M."/>
            <person name="Banfield J.F."/>
        </authorList>
    </citation>
    <scope>NUCLEOTIDE SEQUENCE [LARGE SCALE GENOMIC DNA]</scope>
</reference>
<dbReference type="PANTHER" id="PTHR30582:SF2">
    <property type="entry name" value="L,D-TRANSPEPTIDASE YCIB-RELATED"/>
    <property type="match status" value="1"/>
</dbReference>
<name>A0A2M7CJ71_9BACT</name>
<evidence type="ECO:0000256" key="5">
    <source>
        <dbReference type="ARBA" id="ARBA00023316"/>
    </source>
</evidence>
<feature type="domain" description="L,D-TPase catalytic" evidence="8">
    <location>
        <begin position="340"/>
        <end position="459"/>
    </location>
</feature>
<feature type="transmembrane region" description="Helical" evidence="7">
    <location>
        <begin position="12"/>
        <end position="38"/>
    </location>
</feature>
<dbReference type="AlphaFoldDB" id="A0A2M7CJ71"/>
<comment type="caution">
    <text evidence="9">The sequence shown here is derived from an EMBL/GenBank/DDBJ whole genome shotgun (WGS) entry which is preliminary data.</text>
</comment>
<keyword evidence="2" id="KW-0808">Transferase</keyword>
<dbReference type="GO" id="GO:0071555">
    <property type="term" value="P:cell wall organization"/>
    <property type="evidence" value="ECO:0007669"/>
    <property type="project" value="UniProtKB-UniRule"/>
</dbReference>
<evidence type="ECO:0000313" key="9">
    <source>
        <dbReference type="EMBL" id="PIV25703.1"/>
    </source>
</evidence>
<keyword evidence="7" id="KW-0812">Transmembrane</keyword>
<dbReference type="GO" id="GO:0071972">
    <property type="term" value="F:peptidoglycan L,D-transpeptidase activity"/>
    <property type="evidence" value="ECO:0007669"/>
    <property type="project" value="TreeGrafter"/>
</dbReference>
<evidence type="ECO:0000256" key="3">
    <source>
        <dbReference type="ARBA" id="ARBA00022960"/>
    </source>
</evidence>
<dbReference type="UniPathway" id="UPA00219"/>
<protein>
    <recommendedName>
        <fullName evidence="8">L,D-TPase catalytic domain-containing protein</fullName>
    </recommendedName>
</protein>
<dbReference type="GO" id="GO:0008360">
    <property type="term" value="P:regulation of cell shape"/>
    <property type="evidence" value="ECO:0007669"/>
    <property type="project" value="UniProtKB-UniRule"/>
</dbReference>
<sequence length="460" mass="51092">MKLVDTIKQDKILFATTKTLLIIICLLSILGISAWSFAKAYEYEIYPLVKINSISLSGKSPQKALKDLEANVIKDTEKIIIEVNDKKIVTTLKDLGIKLQSSQTISEAYGIGRTANFLKTDKNIHLAIAINQDIFSEAIKKFDAEIIKPATDAKVYIENGEIKIKKEENGATIDFKGAEQAFQGIAFGKNYIYKINTKIEFPQVAQADLMETKANAQKILDREITLVLDNKTFSPSLEQKWEMLVIEGKTISFSNKGIDEYLLAISNKVNVKAVPQRIYEDGAIETEGKDGLILDTEKALAEIKIALSGEKTQVALAMKEDKRKISHINRPFTPGLYPGKYIEVNLATQTLYQMEGQSVVGSHRVSSGKPGMSTPTGTYSILSKVNRAYSSTYNLYMPYWMAFVGSKYGLHELPEWANGYKEGQNHLGIPVSHGCVRLGIGDAAQVYNWAEVGTPVYIHS</sequence>
<keyword evidence="3 6" id="KW-0133">Cell shape</keyword>